<evidence type="ECO:0000313" key="1">
    <source>
        <dbReference type="EMBL" id="OXA64807.1"/>
    </source>
</evidence>
<comment type="caution">
    <text evidence="1">The sequence shown here is derived from an EMBL/GenBank/DDBJ whole genome shotgun (WGS) entry which is preliminary data.</text>
</comment>
<dbReference type="AlphaFoldDB" id="A0A226F5P5"/>
<organism evidence="1 2">
    <name type="scientific">Folsomia candida</name>
    <name type="common">Springtail</name>
    <dbReference type="NCBI Taxonomy" id="158441"/>
    <lineage>
        <taxon>Eukaryota</taxon>
        <taxon>Metazoa</taxon>
        <taxon>Ecdysozoa</taxon>
        <taxon>Arthropoda</taxon>
        <taxon>Hexapoda</taxon>
        <taxon>Collembola</taxon>
        <taxon>Entomobryomorpha</taxon>
        <taxon>Isotomoidea</taxon>
        <taxon>Isotomidae</taxon>
        <taxon>Proisotominae</taxon>
        <taxon>Folsomia</taxon>
    </lineage>
</organism>
<dbReference type="Proteomes" id="UP000198287">
    <property type="component" value="Unassembled WGS sequence"/>
</dbReference>
<keyword evidence="2" id="KW-1185">Reference proteome</keyword>
<evidence type="ECO:0000313" key="2">
    <source>
        <dbReference type="Proteomes" id="UP000198287"/>
    </source>
</evidence>
<dbReference type="PROSITE" id="PS51257">
    <property type="entry name" value="PROKAR_LIPOPROTEIN"/>
    <property type="match status" value="1"/>
</dbReference>
<accession>A0A226F5P5</accession>
<dbReference type="Gene3D" id="2.20.20.160">
    <property type="match status" value="1"/>
</dbReference>
<name>A0A226F5P5_FOLCA</name>
<reference evidence="1 2" key="1">
    <citation type="submission" date="2015-12" db="EMBL/GenBank/DDBJ databases">
        <title>The genome of Folsomia candida.</title>
        <authorList>
            <person name="Faddeeva A."/>
            <person name="Derks M.F."/>
            <person name="Anvar Y."/>
            <person name="Smit S."/>
            <person name="Van Straalen N."/>
            <person name="Roelofs D."/>
        </authorList>
    </citation>
    <scope>NUCLEOTIDE SEQUENCE [LARGE SCALE GENOMIC DNA]</scope>
    <source>
        <strain evidence="1 2">VU population</strain>
        <tissue evidence="1">Whole body</tissue>
    </source>
</reference>
<protein>
    <submittedName>
        <fullName evidence="1">Uncharacterized protein</fullName>
    </submittedName>
</protein>
<dbReference type="OrthoDB" id="121932at2759"/>
<dbReference type="OMA" id="CFCPPLY"/>
<sequence>MSKTKLDITVNYLTLCVLISCINLIHVNGGKANKSKGNRDGSADSATISDNDEEILSQNYQGVVFIYPQGIRSERDIPVCTKWISKQPSGDHHETDTTEEMQGDMGVEVGVSGDFGFSNKTITNQDILVTRRDSTDDQDQGVRWESACNLIHKRYFYPPVVERLCRCPERTECPWEWSHPPSYPNAPQNVNSTTQQHRGPRDPFTIMLSSRSQAKFCTEVTSALPKCHHQKISRPNMSQSPSKIPNLVKTLRKVGGVDEAPRVTLNCFCPPLYRQWNYIGQTEPTGFGNGTTETNYYYKCDRLPRCRTNNRCGNIRTDLHFSFYHCTCPRNHLCLPKVYPPETKNDVEEDINEVLFRGQISPAFCMPFTP</sequence>
<gene>
    <name evidence="1" type="ORF">Fcan01_03108</name>
</gene>
<proteinExistence type="predicted"/>
<dbReference type="EMBL" id="LNIX01000001">
    <property type="protein sequence ID" value="OXA64807.1"/>
    <property type="molecule type" value="Genomic_DNA"/>
</dbReference>